<evidence type="ECO:0000256" key="2">
    <source>
        <dbReference type="ARBA" id="ARBA00022898"/>
    </source>
</evidence>
<evidence type="ECO:0000256" key="3">
    <source>
        <dbReference type="RuleBase" id="RU003740"/>
    </source>
</evidence>
<dbReference type="GeneID" id="25741159"/>
<dbReference type="RefSeq" id="XP_013898695.1">
    <property type="nucleotide sequence ID" value="XM_014043241.1"/>
</dbReference>
<reference evidence="6 7" key="1">
    <citation type="journal article" date="2013" name="BMC Genomics">
        <title>Reconstruction of the lipid metabolism for the microalga Monoraphidium neglectum from its genome sequence reveals characteristics suitable for biofuel production.</title>
        <authorList>
            <person name="Bogen C."/>
            <person name="Al-Dilaimi A."/>
            <person name="Albersmeier A."/>
            <person name="Wichmann J."/>
            <person name="Grundmann M."/>
            <person name="Rupp O."/>
            <person name="Lauersen K.J."/>
            <person name="Blifernez-Klassen O."/>
            <person name="Kalinowski J."/>
            <person name="Goesmann A."/>
            <person name="Mussgnug J.H."/>
            <person name="Kruse O."/>
        </authorList>
    </citation>
    <scope>NUCLEOTIDE SEQUENCE [LARGE SCALE GENOMIC DNA]</scope>
    <source>
        <strain evidence="6 7">SAG 48.87</strain>
    </source>
</reference>
<evidence type="ECO:0000256" key="1">
    <source>
        <dbReference type="ARBA" id="ARBA00001933"/>
    </source>
</evidence>
<keyword evidence="3" id="KW-0456">Lyase</keyword>
<accession>A0A0D2N048</accession>
<dbReference type="Pfam" id="PF17944">
    <property type="entry name" value="Arg_decarbox_C"/>
    <property type="match status" value="1"/>
</dbReference>
<dbReference type="GO" id="GO:0008295">
    <property type="term" value="P:spermidine biosynthetic process"/>
    <property type="evidence" value="ECO:0007669"/>
    <property type="project" value="UniProtKB-KW"/>
</dbReference>
<protein>
    <recommendedName>
        <fullName evidence="3">Arginine decarboxylase</fullName>
        <ecNumber evidence="3">4.1.1.19</ecNumber>
    </recommendedName>
</protein>
<dbReference type="Gene3D" id="2.40.37.10">
    <property type="entry name" value="Lyase, Ornithine Decarboxylase, Chain A, domain 1"/>
    <property type="match status" value="1"/>
</dbReference>
<evidence type="ECO:0000313" key="7">
    <source>
        <dbReference type="Proteomes" id="UP000054498"/>
    </source>
</evidence>
<comment type="cofactor">
    <cofactor evidence="1 3">
        <name>pyridoxal 5'-phosphate</name>
        <dbReference type="ChEBI" id="CHEBI:597326"/>
    </cofactor>
</comment>
<keyword evidence="3" id="KW-0745">Spermidine biosynthesis</keyword>
<dbReference type="InterPro" id="IPR002985">
    <property type="entry name" value="Arg_decrbxlase"/>
</dbReference>
<proteinExistence type="inferred from homology"/>
<comment type="similarity">
    <text evidence="3">Belongs to the Orn/Lys/Arg decarboxylase class-II family. SpeA subfamily.</text>
</comment>
<sequence length="181" mass="18879">MFMTGVYQEVMGSVHNMFGSLNTVVVRTTTDDEEQGAPDAPGSPPAAPGPVSPGSPQSPPAQFGRALVAQPSVLTDYNGAAQGVGRGFKVEHVVRGESVAEVLSRAHHHKNAMLDAVKSAADAAAAEGRLAPEAAARLVDNYAQRLMGYTAEEAGLSGAGLLRRRLRCARRGPLLAYMEAA</sequence>
<feature type="compositionally biased region" description="Pro residues" evidence="4">
    <location>
        <begin position="41"/>
        <end position="59"/>
    </location>
</feature>
<organism evidence="6 7">
    <name type="scientific">Monoraphidium neglectum</name>
    <dbReference type="NCBI Taxonomy" id="145388"/>
    <lineage>
        <taxon>Eukaryota</taxon>
        <taxon>Viridiplantae</taxon>
        <taxon>Chlorophyta</taxon>
        <taxon>core chlorophytes</taxon>
        <taxon>Chlorophyceae</taxon>
        <taxon>CS clade</taxon>
        <taxon>Sphaeropleales</taxon>
        <taxon>Selenastraceae</taxon>
        <taxon>Monoraphidium</taxon>
    </lineage>
</organism>
<dbReference type="EMBL" id="KK101776">
    <property type="protein sequence ID" value="KIY99675.1"/>
    <property type="molecule type" value="Genomic_DNA"/>
</dbReference>
<dbReference type="EC" id="4.1.1.19" evidence="3"/>
<dbReference type="KEGG" id="mng:MNEG_8283"/>
<keyword evidence="3" id="KW-0460">Magnesium</keyword>
<evidence type="ECO:0000256" key="4">
    <source>
        <dbReference type="SAM" id="MobiDB-lite"/>
    </source>
</evidence>
<dbReference type="AlphaFoldDB" id="A0A0D2N048"/>
<comment type="cofactor">
    <cofactor evidence="3">
        <name>Mg(2+)</name>
        <dbReference type="ChEBI" id="CHEBI:18420"/>
    </cofactor>
</comment>
<keyword evidence="3" id="KW-0210">Decarboxylase</keyword>
<dbReference type="InterPro" id="IPR041128">
    <property type="entry name" value="Arg_decarbox_C"/>
</dbReference>
<comment type="pathway">
    <text evidence="3">Amine and polyamine biosynthesis; agmatine biosynthesis; agmatine from L-arginine: step 1/1.</text>
</comment>
<comment type="catalytic activity">
    <reaction evidence="3">
        <text>L-arginine + H(+) = agmatine + CO2</text>
        <dbReference type="Rhea" id="RHEA:17641"/>
        <dbReference type="ChEBI" id="CHEBI:15378"/>
        <dbReference type="ChEBI" id="CHEBI:16526"/>
        <dbReference type="ChEBI" id="CHEBI:32682"/>
        <dbReference type="ChEBI" id="CHEBI:58145"/>
        <dbReference type="EC" id="4.1.1.19"/>
    </reaction>
</comment>
<dbReference type="PANTHER" id="PTHR43295:SF9">
    <property type="entry name" value="BIOSYNTHETIC ARGININE DECARBOXYLASE"/>
    <property type="match status" value="1"/>
</dbReference>
<dbReference type="GO" id="GO:0008792">
    <property type="term" value="F:arginine decarboxylase activity"/>
    <property type="evidence" value="ECO:0007669"/>
    <property type="project" value="UniProtKB-EC"/>
</dbReference>
<keyword evidence="2 3" id="KW-0663">Pyridoxal phosphate</keyword>
<name>A0A0D2N048_9CHLO</name>
<dbReference type="STRING" id="145388.A0A0D2N048"/>
<dbReference type="PANTHER" id="PTHR43295">
    <property type="entry name" value="ARGININE DECARBOXYLASE"/>
    <property type="match status" value="1"/>
</dbReference>
<dbReference type="Proteomes" id="UP000054498">
    <property type="component" value="Unassembled WGS sequence"/>
</dbReference>
<feature type="domain" description="Arginine decarboxylase C-terminal helical" evidence="5">
    <location>
        <begin position="99"/>
        <end position="150"/>
    </location>
</feature>
<evidence type="ECO:0000313" key="6">
    <source>
        <dbReference type="EMBL" id="KIY99675.1"/>
    </source>
</evidence>
<dbReference type="InterPro" id="IPR009006">
    <property type="entry name" value="Ala_racemase/Decarboxylase_C"/>
</dbReference>
<evidence type="ECO:0000259" key="5">
    <source>
        <dbReference type="Pfam" id="PF17944"/>
    </source>
</evidence>
<keyword evidence="7" id="KW-1185">Reference proteome</keyword>
<dbReference type="GO" id="GO:0006527">
    <property type="term" value="P:L-arginine catabolic process"/>
    <property type="evidence" value="ECO:0007669"/>
    <property type="project" value="InterPro"/>
</dbReference>
<feature type="region of interest" description="Disordered" evidence="4">
    <location>
        <begin position="30"/>
        <end position="63"/>
    </location>
</feature>
<gene>
    <name evidence="6" type="ORF">MNEG_8283</name>
</gene>